<keyword evidence="8" id="KW-1185">Reference proteome</keyword>
<reference evidence="7 8" key="1">
    <citation type="submission" date="2022-05" db="EMBL/GenBank/DDBJ databases">
        <authorList>
            <consortium name="Genoscope - CEA"/>
            <person name="William W."/>
        </authorList>
    </citation>
    <scope>NUCLEOTIDE SEQUENCE [LARGE SCALE GENOMIC DNA]</scope>
</reference>
<keyword evidence="3 6" id="KW-0812">Transmembrane</keyword>
<organism evidence="7 8">
    <name type="scientific">Porites lobata</name>
    <dbReference type="NCBI Taxonomy" id="104759"/>
    <lineage>
        <taxon>Eukaryota</taxon>
        <taxon>Metazoa</taxon>
        <taxon>Cnidaria</taxon>
        <taxon>Anthozoa</taxon>
        <taxon>Hexacorallia</taxon>
        <taxon>Scleractinia</taxon>
        <taxon>Fungiina</taxon>
        <taxon>Poritidae</taxon>
        <taxon>Porites</taxon>
    </lineage>
</organism>
<accession>A0ABN8Q108</accession>
<comment type="caution">
    <text evidence="7">The sequence shown here is derived from an EMBL/GenBank/DDBJ whole genome shotgun (WGS) entry which is preliminary data.</text>
</comment>
<name>A0ABN8Q108_9CNID</name>
<keyword evidence="5 6" id="KW-0472">Membrane</keyword>
<feature type="transmembrane region" description="Helical" evidence="6">
    <location>
        <begin position="285"/>
        <end position="311"/>
    </location>
</feature>
<dbReference type="InterPro" id="IPR007237">
    <property type="entry name" value="CD20-like"/>
</dbReference>
<evidence type="ECO:0000313" key="8">
    <source>
        <dbReference type="Proteomes" id="UP001159405"/>
    </source>
</evidence>
<proteinExistence type="inferred from homology"/>
<sequence length="412" mass="44169">MAENSAKAAKMARFLAITQILTGFLLLCFGIADRLVPEVITGYGYFGVWIGIWMCITGAVGIPGSSREITNARNAFAGVFMGFSITSAVFGGIIIVFYSVTLSLITSSDADSYYDDYESYKRYHQGKVVILAFMLFLGMTTFGIGIWAAICICLLKPCCQQPQGKQCMCSNNPSEGYLTPQLNGGVPVAALMQPGSDGTAPRGYQQPVVIVPVSGASPGQHVIVQAASSEGMATSTPQEQFQSHLVRISPSNVMSSTDSSPQESEIPRSFRHGGYALLKNEEACVYMLFSIIAAALGGIIAIIYCVEIYFITSYGLPNSHNYHAKLAIIVIMLILGIVTFWLGIWAAVCTCLLKPCSRHLWGRQRPDNGHVIMQLPGGVPVAIPMQAIGGGDAAQASHQSMVLLLPSDALWG</sequence>
<dbReference type="Pfam" id="PF04103">
    <property type="entry name" value="CD20"/>
    <property type="match status" value="1"/>
</dbReference>
<evidence type="ECO:0000256" key="3">
    <source>
        <dbReference type="ARBA" id="ARBA00022692"/>
    </source>
</evidence>
<dbReference type="PANTHER" id="PTHR23320">
    <property type="entry name" value="MEMBRANE-SPANNING 4-DOMAINS SUBFAMILY A MS4A -RELATED"/>
    <property type="match status" value="1"/>
</dbReference>
<gene>
    <name evidence="7" type="ORF">PLOB_00001138</name>
</gene>
<feature type="transmembrane region" description="Helical" evidence="6">
    <location>
        <begin position="44"/>
        <end position="63"/>
    </location>
</feature>
<dbReference type="PANTHER" id="PTHR23320:SF165">
    <property type="entry name" value="MARVEL DOMAIN-CONTAINING PROTEIN"/>
    <property type="match status" value="1"/>
</dbReference>
<feature type="transmembrane region" description="Helical" evidence="6">
    <location>
        <begin position="128"/>
        <end position="155"/>
    </location>
</feature>
<feature type="transmembrane region" description="Helical" evidence="6">
    <location>
        <begin position="12"/>
        <end position="32"/>
    </location>
</feature>
<evidence type="ECO:0000256" key="2">
    <source>
        <dbReference type="ARBA" id="ARBA00009565"/>
    </source>
</evidence>
<protein>
    <submittedName>
        <fullName evidence="7">Uncharacterized protein</fullName>
    </submittedName>
</protein>
<dbReference type="InterPro" id="IPR030417">
    <property type="entry name" value="MS4A"/>
</dbReference>
<evidence type="ECO:0000256" key="1">
    <source>
        <dbReference type="ARBA" id="ARBA00004141"/>
    </source>
</evidence>
<dbReference type="Proteomes" id="UP001159405">
    <property type="component" value="Unassembled WGS sequence"/>
</dbReference>
<comment type="subcellular location">
    <subcellularLocation>
        <location evidence="1">Membrane</location>
        <topology evidence="1">Multi-pass membrane protein</topology>
    </subcellularLocation>
</comment>
<evidence type="ECO:0000256" key="4">
    <source>
        <dbReference type="ARBA" id="ARBA00022989"/>
    </source>
</evidence>
<comment type="similarity">
    <text evidence="2">Belongs to the MS4A family.</text>
</comment>
<evidence type="ECO:0000313" key="7">
    <source>
        <dbReference type="EMBL" id="CAH3155001.1"/>
    </source>
</evidence>
<evidence type="ECO:0000256" key="5">
    <source>
        <dbReference type="ARBA" id="ARBA00023136"/>
    </source>
</evidence>
<feature type="transmembrane region" description="Helical" evidence="6">
    <location>
        <begin position="326"/>
        <end position="353"/>
    </location>
</feature>
<feature type="transmembrane region" description="Helical" evidence="6">
    <location>
        <begin position="75"/>
        <end position="98"/>
    </location>
</feature>
<evidence type="ECO:0000256" key="6">
    <source>
        <dbReference type="SAM" id="Phobius"/>
    </source>
</evidence>
<keyword evidence="4 6" id="KW-1133">Transmembrane helix</keyword>
<dbReference type="EMBL" id="CALNXK010000100">
    <property type="protein sequence ID" value="CAH3155001.1"/>
    <property type="molecule type" value="Genomic_DNA"/>
</dbReference>